<dbReference type="FunFam" id="1.20.120.1080:FF:000005">
    <property type="entry name" value="ATP-dependent helicase HrpA"/>
    <property type="match status" value="1"/>
</dbReference>
<feature type="domain" description="Helicase C-terminal" evidence="6">
    <location>
        <begin position="274"/>
        <end position="449"/>
    </location>
</feature>
<dbReference type="Pfam" id="PF07717">
    <property type="entry name" value="OB_NTP_bind"/>
    <property type="match status" value="1"/>
</dbReference>
<dbReference type="PROSITE" id="PS51192">
    <property type="entry name" value="HELICASE_ATP_BIND_1"/>
    <property type="match status" value="1"/>
</dbReference>
<keyword evidence="3 7" id="KW-0347">Helicase</keyword>
<dbReference type="InterPro" id="IPR011709">
    <property type="entry name" value="DEAD-box_helicase_OB_fold"/>
</dbReference>
<name>A0A3B0XIK6_9ZZZZ</name>
<dbReference type="CDD" id="cd18791">
    <property type="entry name" value="SF2_C_RHA"/>
    <property type="match status" value="1"/>
</dbReference>
<gene>
    <name evidence="7" type="ORF">MNBD_GAMMA09-1784</name>
</gene>
<evidence type="ECO:0000256" key="1">
    <source>
        <dbReference type="ARBA" id="ARBA00022741"/>
    </source>
</evidence>
<feature type="domain" description="Helicase ATP-binding" evidence="5">
    <location>
        <begin position="89"/>
        <end position="252"/>
    </location>
</feature>
<evidence type="ECO:0000313" key="7">
    <source>
        <dbReference type="EMBL" id="VAW68195.1"/>
    </source>
</evidence>
<evidence type="ECO:0000256" key="4">
    <source>
        <dbReference type="ARBA" id="ARBA00022840"/>
    </source>
</evidence>
<sequence length="1294" mass="149058">MNHHSINDQIKHLQQSIKLCMLRDQHLCSRKLNTIHSRLKKQQAVDQSLNELKKTLESSVQRCHLRESNRPDISYPEDLPVSQKRDDIIKAIENNQIIVICGETGSGKTTQLPKMCLQAGLGIRGMIGHTQPRRIAARSVAARIADELNTEPGQVVGFKIRFNDTLGDNALIKLMTDGVLLSEIHHDPYLNNYDCIIIDEAHERSLNIDFLLGYLKRLTTRRHDLKIIITSATIDPQRFSTHFNDAPIIEVSGRTFPVEVEYRGTETDEKQNINLQSAIADCVDEISRLNRQQTTGDILVFLSGERDIRETADFLNKQNLRNTEILPLLARLSASEQNRIFSRSSKQRIILSTNVAETSLTVPGIKYVIDTGLARISRYSWRSKIQRLPIERISQASANQRKGRCGRVGAGICYRLYSEEDFLLRDEFTQPEIQRTNLAAVILQLEHMQLGHVDDFPFVEPPDSRLINDGYKLLHELGAIDNSNKITTIGKQLARLPIDPKLGRVLIEANNEGCLAECLIIVSALAVQDPRERPIDKQQAADEAHRPFIDKRSDFISWLNIWNKYHTEKQQLSSNKLRKWCKSHFISWMRMREWIDTQRQIYKMLNQLKFKFNSTEANYSQIHRALLTGFFSQIGFKDEGHEYQGCRQRKFHIFPGSGLFNKGPKWVLTSEIVETQKVYARHLAKIEPQWILDKARHLLKHSYDQTHWGKKSSQVSAIQKSTLFGLLVDPGSKVNYGPINPQESREIFIRHALVQGDFNCRHDFFLHNRKLIEGIENLEARSRRQDILVDEEDVYAFYDQKLPDNIYSGPQLNKWLKSHASSNLFLSVEDLMKKNADHVSDDLFPQMLNISAIQFPLEYHFDPGHHCDGITLVTPVAGLASLNAESCDWLVPGMLHEKVTELIRSLPKQLRKNFVPAPDFSQACIDSLTPYQAPLITSISNHLKKITGVDIPYDAWRESNIASHLFFNFRVISNDGKLLKQSRDLAALQSEFSDFIDAANTQQRAHAIEVEDIDFTILDNLPDYIEIDNHGILIKAYPALICEGKKVNLRVINSESEARKLHWDGVRQLFINAMSQPIRHLKSAMPDIQTLCMKFSGIGSCDLLKTHIIYRLVDRLFTQHRPNSSADFQRILDENRGHLGEELTPLMKNIKAILNSYHSLQKRLKTPSLHWLDAMSDIQDQLNHLLHKNFILNTPEDILGNYPRYLKAIEKRLDKIQSNPQRDRKLRLEISSLWTEYKKRAELLVKQNRRSTQLEEYRWLLEEYRISLFAQEIKTRVPVSAKRLKKCWNDISDA</sequence>
<dbReference type="InterPro" id="IPR007502">
    <property type="entry name" value="Helicase-assoc_dom"/>
</dbReference>
<dbReference type="GO" id="GO:0016787">
    <property type="term" value="F:hydrolase activity"/>
    <property type="evidence" value="ECO:0007669"/>
    <property type="project" value="UniProtKB-KW"/>
</dbReference>
<dbReference type="PANTHER" id="PTHR18934:SF99">
    <property type="entry name" value="ATP-DEPENDENT RNA HELICASE DHX37-RELATED"/>
    <property type="match status" value="1"/>
</dbReference>
<protein>
    <submittedName>
        <fullName evidence="7">ATP-dependent helicase HrpA</fullName>
    </submittedName>
</protein>
<dbReference type="NCBIfam" id="TIGR01967">
    <property type="entry name" value="DEAH_box_HrpA"/>
    <property type="match status" value="1"/>
</dbReference>
<keyword evidence="2" id="KW-0378">Hydrolase</keyword>
<evidence type="ECO:0000256" key="3">
    <source>
        <dbReference type="ARBA" id="ARBA00022806"/>
    </source>
</evidence>
<dbReference type="EMBL" id="UOFI01000116">
    <property type="protein sequence ID" value="VAW68195.1"/>
    <property type="molecule type" value="Genomic_DNA"/>
</dbReference>
<keyword evidence="1" id="KW-0547">Nucleotide-binding</keyword>
<dbReference type="InterPro" id="IPR014001">
    <property type="entry name" value="Helicase_ATP-bd"/>
</dbReference>
<dbReference type="InterPro" id="IPR010222">
    <property type="entry name" value="RNA_helicase_HrpA"/>
</dbReference>
<dbReference type="SMART" id="SM00847">
    <property type="entry name" value="HA2"/>
    <property type="match status" value="1"/>
</dbReference>
<evidence type="ECO:0000259" key="6">
    <source>
        <dbReference type="PROSITE" id="PS51194"/>
    </source>
</evidence>
<dbReference type="Pfam" id="PF21010">
    <property type="entry name" value="HA2_C"/>
    <property type="match status" value="1"/>
</dbReference>
<dbReference type="SMART" id="SM00487">
    <property type="entry name" value="DEXDc"/>
    <property type="match status" value="1"/>
</dbReference>
<dbReference type="PANTHER" id="PTHR18934">
    <property type="entry name" value="ATP-DEPENDENT RNA HELICASE"/>
    <property type="match status" value="1"/>
</dbReference>
<proteinExistence type="predicted"/>
<keyword evidence="4" id="KW-0067">ATP-binding</keyword>
<dbReference type="SMART" id="SM00490">
    <property type="entry name" value="HELICc"/>
    <property type="match status" value="1"/>
</dbReference>
<dbReference type="GO" id="GO:0005524">
    <property type="term" value="F:ATP binding"/>
    <property type="evidence" value="ECO:0007669"/>
    <property type="project" value="UniProtKB-KW"/>
</dbReference>
<dbReference type="Pfam" id="PF11898">
    <property type="entry name" value="DUF3418"/>
    <property type="match status" value="1"/>
</dbReference>
<dbReference type="Pfam" id="PF00270">
    <property type="entry name" value="DEAD"/>
    <property type="match status" value="1"/>
</dbReference>
<accession>A0A3B0XIK6</accession>
<evidence type="ECO:0000256" key="2">
    <source>
        <dbReference type="ARBA" id="ARBA00022801"/>
    </source>
</evidence>
<dbReference type="InterPro" id="IPR011545">
    <property type="entry name" value="DEAD/DEAH_box_helicase_dom"/>
</dbReference>
<dbReference type="InterPro" id="IPR024590">
    <property type="entry name" value="HrpA_C"/>
</dbReference>
<dbReference type="Gene3D" id="1.20.120.1080">
    <property type="match status" value="1"/>
</dbReference>
<dbReference type="Gene3D" id="3.40.50.300">
    <property type="entry name" value="P-loop containing nucleotide triphosphate hydrolases"/>
    <property type="match status" value="2"/>
</dbReference>
<dbReference type="InterPro" id="IPR027417">
    <property type="entry name" value="P-loop_NTPase"/>
</dbReference>
<dbReference type="SUPFAM" id="SSF52540">
    <property type="entry name" value="P-loop containing nucleoside triphosphate hydrolases"/>
    <property type="match status" value="1"/>
</dbReference>
<organism evidence="7">
    <name type="scientific">hydrothermal vent metagenome</name>
    <dbReference type="NCBI Taxonomy" id="652676"/>
    <lineage>
        <taxon>unclassified sequences</taxon>
        <taxon>metagenomes</taxon>
        <taxon>ecological metagenomes</taxon>
    </lineage>
</organism>
<dbReference type="InterPro" id="IPR048333">
    <property type="entry name" value="HA2_WH"/>
</dbReference>
<dbReference type="FunFam" id="3.40.50.300:FF:000575">
    <property type="entry name" value="ATP-dependent helicase hrpA"/>
    <property type="match status" value="1"/>
</dbReference>
<dbReference type="Pfam" id="PF00271">
    <property type="entry name" value="Helicase_C"/>
    <property type="match status" value="1"/>
</dbReference>
<reference evidence="7" key="1">
    <citation type="submission" date="2018-06" db="EMBL/GenBank/DDBJ databases">
        <authorList>
            <person name="Zhirakovskaya E."/>
        </authorList>
    </citation>
    <scope>NUCLEOTIDE SEQUENCE</scope>
</reference>
<dbReference type="GO" id="GO:0003724">
    <property type="term" value="F:RNA helicase activity"/>
    <property type="evidence" value="ECO:0007669"/>
    <property type="project" value="InterPro"/>
</dbReference>
<dbReference type="PROSITE" id="PS51194">
    <property type="entry name" value="HELICASE_CTER"/>
    <property type="match status" value="1"/>
</dbReference>
<evidence type="ECO:0000259" key="5">
    <source>
        <dbReference type="PROSITE" id="PS51192"/>
    </source>
</evidence>
<dbReference type="Pfam" id="PF04408">
    <property type="entry name" value="WHD_HA2"/>
    <property type="match status" value="1"/>
</dbReference>
<dbReference type="NCBIfam" id="NF008348">
    <property type="entry name" value="PRK11131.1"/>
    <property type="match status" value="1"/>
</dbReference>
<dbReference type="GO" id="GO:0003723">
    <property type="term" value="F:RNA binding"/>
    <property type="evidence" value="ECO:0007669"/>
    <property type="project" value="TreeGrafter"/>
</dbReference>
<dbReference type="InterPro" id="IPR001650">
    <property type="entry name" value="Helicase_C-like"/>
</dbReference>